<dbReference type="PANTHER" id="PTHR46519:SF2">
    <property type="entry name" value="RING_U-BOX SUPERFAMILY PROTEIN"/>
    <property type="match status" value="1"/>
</dbReference>
<dbReference type="InterPro" id="IPR001841">
    <property type="entry name" value="Znf_RING"/>
</dbReference>
<evidence type="ECO:0000259" key="5">
    <source>
        <dbReference type="PROSITE" id="PS50089"/>
    </source>
</evidence>
<dbReference type="InterPro" id="IPR013083">
    <property type="entry name" value="Znf_RING/FYVE/PHD"/>
</dbReference>
<feature type="compositionally biased region" description="Polar residues" evidence="3">
    <location>
        <begin position="279"/>
        <end position="288"/>
    </location>
</feature>
<name>A0ABP0TSN8_9BRYO</name>
<keyword evidence="2" id="KW-0175">Coiled coil</keyword>
<evidence type="ECO:0008006" key="8">
    <source>
        <dbReference type="Google" id="ProtNLM"/>
    </source>
</evidence>
<keyword evidence="7" id="KW-1185">Reference proteome</keyword>
<keyword evidence="1" id="KW-0863">Zinc-finger</keyword>
<evidence type="ECO:0000256" key="1">
    <source>
        <dbReference type="PROSITE-ProRule" id="PRU00175"/>
    </source>
</evidence>
<gene>
    <name evidence="6" type="ORF">CSSPTR1EN2_LOCUS6882</name>
</gene>
<feature type="coiled-coil region" evidence="2">
    <location>
        <begin position="471"/>
        <end position="534"/>
    </location>
</feature>
<keyword evidence="1" id="KW-0862">Zinc</keyword>
<reference evidence="6" key="1">
    <citation type="submission" date="2024-02" db="EMBL/GenBank/DDBJ databases">
        <authorList>
            <consortium name="ELIXIR-Norway"/>
            <consortium name="Elixir Norway"/>
        </authorList>
    </citation>
    <scope>NUCLEOTIDE SEQUENCE</scope>
</reference>
<evidence type="ECO:0000256" key="2">
    <source>
        <dbReference type="SAM" id="Coils"/>
    </source>
</evidence>
<dbReference type="EMBL" id="OZ019906">
    <property type="protein sequence ID" value="CAK9203430.1"/>
    <property type="molecule type" value="Genomic_DNA"/>
</dbReference>
<feature type="compositionally biased region" description="Polar residues" evidence="3">
    <location>
        <begin position="311"/>
        <end position="327"/>
    </location>
</feature>
<feature type="compositionally biased region" description="Low complexity" evidence="3">
    <location>
        <begin position="659"/>
        <end position="669"/>
    </location>
</feature>
<feature type="region of interest" description="Disordered" evidence="3">
    <location>
        <begin position="90"/>
        <end position="119"/>
    </location>
</feature>
<proteinExistence type="predicted"/>
<evidence type="ECO:0000313" key="7">
    <source>
        <dbReference type="Proteomes" id="UP001497512"/>
    </source>
</evidence>
<evidence type="ECO:0000313" key="6">
    <source>
        <dbReference type="EMBL" id="CAK9203430.1"/>
    </source>
</evidence>
<feature type="domain" description="RING-type" evidence="5">
    <location>
        <begin position="786"/>
        <end position="825"/>
    </location>
</feature>
<dbReference type="PROSITE" id="PS50017">
    <property type="entry name" value="DEATH_DOMAIN"/>
    <property type="match status" value="1"/>
</dbReference>
<feature type="region of interest" description="Disordered" evidence="3">
    <location>
        <begin position="266"/>
        <end position="363"/>
    </location>
</feature>
<dbReference type="PANTHER" id="PTHR46519">
    <property type="entry name" value="RING/U-BOX SUPERFAMILY PROTEIN"/>
    <property type="match status" value="1"/>
</dbReference>
<dbReference type="Proteomes" id="UP001497512">
    <property type="component" value="Chromosome 14"/>
</dbReference>
<protein>
    <recommendedName>
        <fullName evidence="8">RING-type domain-containing protein</fullName>
    </recommendedName>
</protein>
<dbReference type="PROSITE" id="PS50089">
    <property type="entry name" value="ZF_RING_2"/>
    <property type="match status" value="1"/>
</dbReference>
<evidence type="ECO:0000259" key="4">
    <source>
        <dbReference type="PROSITE" id="PS50017"/>
    </source>
</evidence>
<dbReference type="Pfam" id="PF13920">
    <property type="entry name" value="zf-C3HC4_3"/>
    <property type="match status" value="1"/>
</dbReference>
<feature type="region of interest" description="Disordered" evidence="3">
    <location>
        <begin position="239"/>
        <end position="258"/>
    </location>
</feature>
<dbReference type="CDD" id="cd16647">
    <property type="entry name" value="mRING-HC-C3HC5_NEU1"/>
    <property type="match status" value="1"/>
</dbReference>
<feature type="region of interest" description="Disordered" evidence="3">
    <location>
        <begin position="651"/>
        <end position="709"/>
    </location>
</feature>
<feature type="region of interest" description="Disordered" evidence="3">
    <location>
        <begin position="375"/>
        <end position="398"/>
    </location>
</feature>
<feature type="region of interest" description="Disordered" evidence="3">
    <location>
        <begin position="430"/>
        <end position="456"/>
    </location>
</feature>
<dbReference type="SUPFAM" id="SSF57850">
    <property type="entry name" value="RING/U-box"/>
    <property type="match status" value="1"/>
</dbReference>
<sequence>MEGCEACGTGSAGVLSEMVEEEEEVDERVSAILHLQHVQQKQEQIQLLEAHPVTNADVEFRRGLEELVQDHLNTCMAIASCSSAHEISRSNSGSNSFSALQEETSEHHNLGSASTHQNHPEVHLTDVLKEASGSFSRCSSCQNMQVDQFQDNHSNNIERGGGAGEDLSHLQQPLFDENHTNSTHSPDLPQRRQSRITQMWDTRTEEMITTLERQAREAELLALAGRHTVSMLGASFLQETPSVRSPESAPERPRRRASSLVQMWRGFEGEPGVSRDMTPPSTEETTISVREPGPENSAQNEAELTPGASPRTESNGSSESETQTYTPHSIPAHPTSGEVNDLQRTEGRSSPEFAQGGGGERERVSQIVQHWARESGVEAGEADSSGNQNERNPWLGQSERERVRQLVRAWVQTSSQHGLDGLVDVLQRPESQGETSMIEEDVHPGGSATGSRDSDQMDMDVHHQHTSHMLLQLLLRSERERQRELERLQELHTVSDFSQRNRLQYLLQGRFLQSSSNNEEHRTASRELDQLQQRRAVSGLREAFRFRLETIVRGQANARSGEEQLTAEDVLQRRQQNEAAMPMERPAMGVGRDWQAVATAQRVESEATAVYDMELRELLGRRSVTTILASEFRDRLDHLIRSLVHRQARSPRAWPVATQQQQQQQQQQQSGIHRAGPLLRPLSVPPPPPPQPTWQNVTWPRPTRQRRRNLDFEIGNSGLREDVARLNQGMSEMRRMLEACMDMQYELQRSVRQEVSGALQRMYVGRDVPEEAVDGSQWVLVKKGTCCICCDKHINSLLYRCGHMCTCLECANQMLYDSGTCPMCRAPIIEVLRAFTIA</sequence>
<organism evidence="6 7">
    <name type="scientific">Sphagnum troendelagicum</name>
    <dbReference type="NCBI Taxonomy" id="128251"/>
    <lineage>
        <taxon>Eukaryota</taxon>
        <taxon>Viridiplantae</taxon>
        <taxon>Streptophyta</taxon>
        <taxon>Embryophyta</taxon>
        <taxon>Bryophyta</taxon>
        <taxon>Sphagnophytina</taxon>
        <taxon>Sphagnopsida</taxon>
        <taxon>Sphagnales</taxon>
        <taxon>Sphagnaceae</taxon>
        <taxon>Sphagnum</taxon>
    </lineage>
</organism>
<feature type="domain" description="Death" evidence="4">
    <location>
        <begin position="372"/>
        <end position="442"/>
    </location>
</feature>
<dbReference type="Gene3D" id="3.30.40.10">
    <property type="entry name" value="Zinc/RING finger domain, C3HC4 (zinc finger)"/>
    <property type="match status" value="1"/>
</dbReference>
<dbReference type="InterPro" id="IPR000488">
    <property type="entry name" value="Death_dom"/>
</dbReference>
<accession>A0ABP0TSN8</accession>
<feature type="compositionally biased region" description="Pro residues" evidence="3">
    <location>
        <begin position="683"/>
        <end position="692"/>
    </location>
</feature>
<evidence type="ECO:0000256" key="3">
    <source>
        <dbReference type="SAM" id="MobiDB-lite"/>
    </source>
</evidence>
<keyword evidence="1" id="KW-0479">Metal-binding</keyword>